<gene>
    <name evidence="13" type="ORF">A3G54_01920</name>
</gene>
<keyword evidence="8" id="KW-0694">RNA-binding</keyword>
<feature type="domain" description="tRNA nucleotidyltransferase/poly(A) polymerase RNA and SrmB- binding" evidence="12">
    <location>
        <begin position="189"/>
        <end position="248"/>
    </location>
</feature>
<keyword evidence="2 8" id="KW-0808">Transferase</keyword>
<dbReference type="Pfam" id="PF12627">
    <property type="entry name" value="PolyA_pol_RNAbd"/>
    <property type="match status" value="1"/>
</dbReference>
<dbReference type="InterPro" id="IPR032828">
    <property type="entry name" value="PolyA_RNA-bd"/>
</dbReference>
<dbReference type="EMBL" id="MFIQ01000015">
    <property type="protein sequence ID" value="OGF93496.1"/>
    <property type="molecule type" value="Genomic_DNA"/>
</dbReference>
<dbReference type="Pfam" id="PF01743">
    <property type="entry name" value="PolyA_pol"/>
    <property type="match status" value="1"/>
</dbReference>
<accession>A0A1F5Y060</accession>
<evidence type="ECO:0000256" key="9">
    <source>
        <dbReference type="SAM" id="Coils"/>
    </source>
</evidence>
<evidence type="ECO:0000259" key="12">
    <source>
        <dbReference type="Pfam" id="PF12627"/>
    </source>
</evidence>
<dbReference type="Gene3D" id="1.10.3090.10">
    <property type="entry name" value="cca-adding enzyme, domain 2"/>
    <property type="match status" value="1"/>
</dbReference>
<evidence type="ECO:0000256" key="1">
    <source>
        <dbReference type="ARBA" id="ARBA00001946"/>
    </source>
</evidence>
<dbReference type="STRING" id="1798364.A3G54_01920"/>
<organism evidence="13 14">
    <name type="scientific">Candidatus Giovannonibacteria bacterium RIFCSPLOWO2_12_FULL_44_15</name>
    <dbReference type="NCBI Taxonomy" id="1798364"/>
    <lineage>
        <taxon>Bacteria</taxon>
        <taxon>Candidatus Giovannoniibacteriota</taxon>
    </lineage>
</organism>
<dbReference type="GO" id="GO:0008033">
    <property type="term" value="P:tRNA processing"/>
    <property type="evidence" value="ECO:0007669"/>
    <property type="project" value="UniProtKB-KW"/>
</dbReference>
<dbReference type="CDD" id="cd00077">
    <property type="entry name" value="HDc"/>
    <property type="match status" value="1"/>
</dbReference>
<dbReference type="AlphaFoldDB" id="A0A1F5Y060"/>
<evidence type="ECO:0000256" key="8">
    <source>
        <dbReference type="RuleBase" id="RU003953"/>
    </source>
</evidence>
<dbReference type="Gene3D" id="1.10.246.80">
    <property type="match status" value="1"/>
</dbReference>
<name>A0A1F5Y060_9BACT</name>
<dbReference type="Gene3D" id="3.30.460.10">
    <property type="entry name" value="Beta Polymerase, domain 2"/>
    <property type="match status" value="1"/>
</dbReference>
<dbReference type="PANTHER" id="PTHR46173:SF1">
    <property type="entry name" value="CCA TRNA NUCLEOTIDYLTRANSFERASE 1, MITOCHONDRIAL"/>
    <property type="match status" value="1"/>
</dbReference>
<evidence type="ECO:0000256" key="3">
    <source>
        <dbReference type="ARBA" id="ARBA00022694"/>
    </source>
</evidence>
<keyword evidence="9" id="KW-0175">Coiled coil</keyword>
<evidence type="ECO:0000256" key="4">
    <source>
        <dbReference type="ARBA" id="ARBA00022695"/>
    </source>
</evidence>
<comment type="similarity">
    <text evidence="8">Belongs to the tRNA nucleotidyltransferase/poly(A) polymerase family.</text>
</comment>
<sequence>MHKIPKEVLDVVKKLRENNFEAYLVGGCVRDFVRGKKPKDWDITTNAKPEEIQAIFPDNFYENQYGTVGVKTGAKDESLAVVEITPYRIEAKYSDKRHPDKIEFAKDLGEDLGRRDFTINALALEIPKLEIPKFDFKDAPKSNFGIIDLVGGQDDLKNKLIRAVGEPDLRFKEDALRLMRAVRFSAELGFEIESRTKEALHKNAGLLKFVSKERIRDEFQKLIMAEGAVSGIEILRESGLLKEFMPELLEGYGVGQNLHHIYTVWEHNLKSLECAIKEKWLLDVRVAALLHDVGKPRAKRGDGKFSTFYGHDIIGAKIADQILSRLRFPKEFIEKVSKLIRYHLFYYNVDEVTESSVRRLIAKVSIGDMEDLIRVRICDRIGSGVPKAEPYKLRHFRFMVEKLQRDPISVGMLKATGDEVMKICKIEPGPRVGQILLILLDEVLDDPKKNTKKYLEDKISRLCPLSDKELKELSKKAEEKKVSLESEEIEEIKKKHYVK</sequence>
<proteinExistence type="inferred from homology"/>
<comment type="cofactor">
    <cofactor evidence="1">
        <name>Mg(2+)</name>
        <dbReference type="ChEBI" id="CHEBI:18420"/>
    </cofactor>
</comment>
<keyword evidence="6" id="KW-0547">Nucleotide-binding</keyword>
<dbReference type="NCBIfam" id="TIGR00277">
    <property type="entry name" value="HDIG"/>
    <property type="match status" value="1"/>
</dbReference>
<dbReference type="Pfam" id="PF01966">
    <property type="entry name" value="HD"/>
    <property type="match status" value="1"/>
</dbReference>
<dbReference type="Proteomes" id="UP000178894">
    <property type="component" value="Unassembled WGS sequence"/>
</dbReference>
<feature type="domain" description="HD" evidence="11">
    <location>
        <begin position="282"/>
        <end position="350"/>
    </location>
</feature>
<dbReference type="SUPFAM" id="SSF81891">
    <property type="entry name" value="Poly A polymerase C-terminal region-like"/>
    <property type="match status" value="1"/>
</dbReference>
<keyword evidence="5" id="KW-0479">Metal-binding</keyword>
<evidence type="ECO:0008006" key="15">
    <source>
        <dbReference type="Google" id="ProtNLM"/>
    </source>
</evidence>
<dbReference type="SUPFAM" id="SSF81301">
    <property type="entry name" value="Nucleotidyltransferase"/>
    <property type="match status" value="1"/>
</dbReference>
<evidence type="ECO:0000259" key="11">
    <source>
        <dbReference type="Pfam" id="PF01966"/>
    </source>
</evidence>
<evidence type="ECO:0000256" key="2">
    <source>
        <dbReference type="ARBA" id="ARBA00022679"/>
    </source>
</evidence>
<evidence type="ECO:0000313" key="13">
    <source>
        <dbReference type="EMBL" id="OGF93496.1"/>
    </source>
</evidence>
<keyword evidence="3" id="KW-0819">tRNA processing</keyword>
<evidence type="ECO:0000256" key="5">
    <source>
        <dbReference type="ARBA" id="ARBA00022723"/>
    </source>
</evidence>
<protein>
    <recommendedName>
        <fullName evidence="15">HD domain-containing protein</fullName>
    </recommendedName>
</protein>
<dbReference type="InterPro" id="IPR050264">
    <property type="entry name" value="Bact_CCA-adding_enz_type3_sf"/>
</dbReference>
<evidence type="ECO:0000256" key="7">
    <source>
        <dbReference type="ARBA" id="ARBA00022842"/>
    </source>
</evidence>
<dbReference type="InterPro" id="IPR006674">
    <property type="entry name" value="HD_domain"/>
</dbReference>
<dbReference type="InterPro" id="IPR003607">
    <property type="entry name" value="HD/PDEase_dom"/>
</dbReference>
<evidence type="ECO:0000313" key="14">
    <source>
        <dbReference type="Proteomes" id="UP000178894"/>
    </source>
</evidence>
<reference evidence="13 14" key="1">
    <citation type="journal article" date="2016" name="Nat. Commun.">
        <title>Thousands of microbial genomes shed light on interconnected biogeochemical processes in an aquifer system.</title>
        <authorList>
            <person name="Anantharaman K."/>
            <person name="Brown C.T."/>
            <person name="Hug L.A."/>
            <person name="Sharon I."/>
            <person name="Castelle C.J."/>
            <person name="Probst A.J."/>
            <person name="Thomas B.C."/>
            <person name="Singh A."/>
            <person name="Wilkins M.J."/>
            <person name="Karaoz U."/>
            <person name="Brodie E.L."/>
            <person name="Williams K.H."/>
            <person name="Hubbard S.S."/>
            <person name="Banfield J.F."/>
        </authorList>
    </citation>
    <scope>NUCLEOTIDE SEQUENCE [LARGE SCALE GENOMIC DNA]</scope>
</reference>
<evidence type="ECO:0000256" key="6">
    <source>
        <dbReference type="ARBA" id="ARBA00022741"/>
    </source>
</evidence>
<dbReference type="CDD" id="cd05398">
    <property type="entry name" value="NT_ClassII-CCAase"/>
    <property type="match status" value="1"/>
</dbReference>
<dbReference type="GO" id="GO:0046872">
    <property type="term" value="F:metal ion binding"/>
    <property type="evidence" value="ECO:0007669"/>
    <property type="project" value="UniProtKB-KW"/>
</dbReference>
<dbReference type="GO" id="GO:0000166">
    <property type="term" value="F:nucleotide binding"/>
    <property type="evidence" value="ECO:0007669"/>
    <property type="project" value="UniProtKB-KW"/>
</dbReference>
<evidence type="ECO:0000259" key="10">
    <source>
        <dbReference type="Pfam" id="PF01743"/>
    </source>
</evidence>
<dbReference type="GO" id="GO:0016779">
    <property type="term" value="F:nucleotidyltransferase activity"/>
    <property type="evidence" value="ECO:0007669"/>
    <property type="project" value="UniProtKB-KW"/>
</dbReference>
<keyword evidence="4" id="KW-0548">Nucleotidyltransferase</keyword>
<comment type="caution">
    <text evidence="13">The sequence shown here is derived from an EMBL/GenBank/DDBJ whole genome shotgun (WGS) entry which is preliminary data.</text>
</comment>
<keyword evidence="7" id="KW-0460">Magnesium</keyword>
<feature type="domain" description="Poly A polymerase head" evidence="10">
    <location>
        <begin position="22"/>
        <end position="162"/>
    </location>
</feature>
<dbReference type="PANTHER" id="PTHR46173">
    <property type="entry name" value="CCA TRNA NUCLEOTIDYLTRANSFERASE 1, MITOCHONDRIAL"/>
    <property type="match status" value="1"/>
</dbReference>
<dbReference type="InterPro" id="IPR006675">
    <property type="entry name" value="HDIG_dom"/>
</dbReference>
<dbReference type="GO" id="GO:0000049">
    <property type="term" value="F:tRNA binding"/>
    <property type="evidence" value="ECO:0007669"/>
    <property type="project" value="TreeGrafter"/>
</dbReference>
<dbReference type="InterPro" id="IPR002646">
    <property type="entry name" value="PolA_pol_head_dom"/>
</dbReference>
<dbReference type="InterPro" id="IPR043519">
    <property type="entry name" value="NT_sf"/>
</dbReference>
<feature type="coiled-coil region" evidence="9">
    <location>
        <begin position="467"/>
        <end position="495"/>
    </location>
</feature>